<name>A0ABV8K1E2_9BACL</name>
<dbReference type="SUPFAM" id="SSF109604">
    <property type="entry name" value="HD-domain/PDEase-like"/>
    <property type="match status" value="1"/>
</dbReference>
<dbReference type="Pfam" id="PF13487">
    <property type="entry name" value="HD_5"/>
    <property type="match status" value="1"/>
</dbReference>
<keyword evidence="3" id="KW-1185">Reference proteome</keyword>
<organism evidence="2 3">
    <name type="scientific">Paenibacillus xanthanilyticus</name>
    <dbReference type="NCBI Taxonomy" id="1783531"/>
    <lineage>
        <taxon>Bacteria</taxon>
        <taxon>Bacillati</taxon>
        <taxon>Bacillota</taxon>
        <taxon>Bacilli</taxon>
        <taxon>Bacillales</taxon>
        <taxon>Paenibacillaceae</taxon>
        <taxon>Paenibacillus</taxon>
    </lineage>
</organism>
<dbReference type="CDD" id="cd16936">
    <property type="entry name" value="HATPase_RsbW-like"/>
    <property type="match status" value="1"/>
</dbReference>
<evidence type="ECO:0000259" key="1">
    <source>
        <dbReference type="PROSITE" id="PS51832"/>
    </source>
</evidence>
<dbReference type="InterPro" id="IPR036890">
    <property type="entry name" value="HATPase_C_sf"/>
</dbReference>
<feature type="domain" description="HD-GYP" evidence="1">
    <location>
        <begin position="1"/>
        <end position="189"/>
    </location>
</feature>
<accession>A0ABV8K1E2</accession>
<dbReference type="Gene3D" id="1.10.3210.10">
    <property type="entry name" value="Hypothetical protein af1432"/>
    <property type="match status" value="1"/>
</dbReference>
<dbReference type="Gene3D" id="3.30.565.10">
    <property type="entry name" value="Histidine kinase-like ATPase, C-terminal domain"/>
    <property type="match status" value="1"/>
</dbReference>
<dbReference type="Proteomes" id="UP001595715">
    <property type="component" value="Unassembled WGS sequence"/>
</dbReference>
<dbReference type="CDD" id="cd00077">
    <property type="entry name" value="HDc"/>
    <property type="match status" value="1"/>
</dbReference>
<evidence type="ECO:0000313" key="2">
    <source>
        <dbReference type="EMBL" id="MFC4099292.1"/>
    </source>
</evidence>
<dbReference type="PROSITE" id="PS51832">
    <property type="entry name" value="HD_GYP"/>
    <property type="match status" value="1"/>
</dbReference>
<proteinExistence type="predicted"/>
<dbReference type="InterPro" id="IPR037522">
    <property type="entry name" value="HD_GYP_dom"/>
</dbReference>
<protein>
    <submittedName>
        <fullName evidence="2">HD domain-containing phosphohydrolase</fullName>
    </submittedName>
</protein>
<evidence type="ECO:0000313" key="3">
    <source>
        <dbReference type="Proteomes" id="UP001595715"/>
    </source>
</evidence>
<dbReference type="InterPro" id="IPR003607">
    <property type="entry name" value="HD/PDEase_dom"/>
</dbReference>
<dbReference type="SUPFAM" id="SSF55874">
    <property type="entry name" value="ATPase domain of HSP90 chaperone/DNA topoisomerase II/histidine kinase"/>
    <property type="match status" value="1"/>
</dbReference>
<dbReference type="Pfam" id="PF13581">
    <property type="entry name" value="HATPase_c_2"/>
    <property type="match status" value="1"/>
</dbReference>
<dbReference type="RefSeq" id="WP_377717989.1">
    <property type="nucleotide sequence ID" value="NZ_JBHSAM010000017.1"/>
</dbReference>
<sequence length="465" mass="52167">MRKKTSEEFVKLLESRLPKQMEGHGIRVGKICEELLESFSYPKRKRDTLVGTAVLHDIGKALLSAHLFHKKGALSLTEEAEYQAHPDKGAEILLAFTNDAQAAKWVRHHHERYDGKGYPDQLKQSDIPLESRILAVCNTLDHLMLQHLDDDAVYQALLGLSGKSLDPALVSACTRDTITHLRQILTYSAAQEKESLSHFHIAEDTTKEPVGYIGKTYMLRYADGSLSEVEDDIPQNQIVKLAEQAWHSARSFHEVITYQDLIYECHFYCESSEVRIFIIDITPILGFREKLQSSMLRSYQDMIETLSHGKINICLDERSIESQLGDLQGTMNVQVKGDVPLSRSFASKFIRTPLDDKKLMNIKLAVTEGVTNMIKHASEGRMAVFVKEGVLQVLIADHGSGIPLHELPKTILVSGYSSKRSLGRGFPLMCSSSDRVFIYTSSRGTSLLLEFKIDTGSAEVPHVVL</sequence>
<dbReference type="InterPro" id="IPR003594">
    <property type="entry name" value="HATPase_dom"/>
</dbReference>
<dbReference type="PANTHER" id="PTHR43155">
    <property type="entry name" value="CYCLIC DI-GMP PHOSPHODIESTERASE PA4108-RELATED"/>
    <property type="match status" value="1"/>
</dbReference>
<dbReference type="PANTHER" id="PTHR43155:SF2">
    <property type="entry name" value="CYCLIC DI-GMP PHOSPHODIESTERASE PA4108"/>
    <property type="match status" value="1"/>
</dbReference>
<gene>
    <name evidence="2" type="ORF">ACFOZ8_06425</name>
</gene>
<comment type="caution">
    <text evidence="2">The sequence shown here is derived from an EMBL/GenBank/DDBJ whole genome shotgun (WGS) entry which is preliminary data.</text>
</comment>
<reference evidence="3" key="1">
    <citation type="journal article" date="2019" name="Int. J. Syst. Evol. Microbiol.">
        <title>The Global Catalogue of Microorganisms (GCM) 10K type strain sequencing project: providing services to taxonomists for standard genome sequencing and annotation.</title>
        <authorList>
            <consortium name="The Broad Institute Genomics Platform"/>
            <consortium name="The Broad Institute Genome Sequencing Center for Infectious Disease"/>
            <person name="Wu L."/>
            <person name="Ma J."/>
        </authorList>
    </citation>
    <scope>NUCLEOTIDE SEQUENCE [LARGE SCALE GENOMIC DNA]</scope>
    <source>
        <strain evidence="3">IBRC-M 10987</strain>
    </source>
</reference>
<dbReference type="EMBL" id="JBHSAM010000017">
    <property type="protein sequence ID" value="MFC4099292.1"/>
    <property type="molecule type" value="Genomic_DNA"/>
</dbReference>